<comment type="caution">
    <text evidence="4">The sequence shown here is derived from an EMBL/GenBank/DDBJ whole genome shotgun (WGS) entry which is preliminary data.</text>
</comment>
<sequence>MPDKGNFITEYGNNKNGYNKDASEHKMDKESKQFELKIDGALIRKINIKSGGFYLHKMDVEPDEFYIILSNNTTIKVDGDNHKTLLLPDRYLIICEKNKTSYRFFINYVDDNEAIYFLRLNKTRYKLFTDLIAFNAELYADLNITDILFNMFNCNYKEELKANYLEAKTMELLCALEYQIKNLETNSDTVEVPEQMNQAIHLAREIMIEDLKTPISLISLARKIGTNENYLKKYFKIVFGQTVFSFLNEYKMKTAKRMLLKDKMQISQVAADLGYKNSSNFSANFFKYYGFLPKKLKSAKLYLLLFIEELIALFQNIIAV</sequence>
<keyword evidence="1" id="KW-0805">Transcription regulation</keyword>
<dbReference type="InterPro" id="IPR009057">
    <property type="entry name" value="Homeodomain-like_sf"/>
</dbReference>
<dbReference type="Proteomes" id="UP001501081">
    <property type="component" value="Unassembled WGS sequence"/>
</dbReference>
<accession>A0ABP7Q803</accession>
<dbReference type="SMART" id="SM00342">
    <property type="entry name" value="HTH_ARAC"/>
    <property type="match status" value="1"/>
</dbReference>
<evidence type="ECO:0000313" key="4">
    <source>
        <dbReference type="EMBL" id="GAA3978036.1"/>
    </source>
</evidence>
<reference evidence="5" key="1">
    <citation type="journal article" date="2019" name="Int. J. Syst. Evol. Microbiol.">
        <title>The Global Catalogue of Microorganisms (GCM) 10K type strain sequencing project: providing services to taxonomists for standard genome sequencing and annotation.</title>
        <authorList>
            <consortium name="The Broad Institute Genomics Platform"/>
            <consortium name="The Broad Institute Genome Sequencing Center for Infectious Disease"/>
            <person name="Wu L."/>
            <person name="Ma J."/>
        </authorList>
    </citation>
    <scope>NUCLEOTIDE SEQUENCE [LARGE SCALE GENOMIC DNA]</scope>
    <source>
        <strain evidence="5">JCM 17338</strain>
    </source>
</reference>
<evidence type="ECO:0000256" key="2">
    <source>
        <dbReference type="ARBA" id="ARBA00023163"/>
    </source>
</evidence>
<name>A0ABP7Q803_9SPHI</name>
<dbReference type="InterPro" id="IPR053142">
    <property type="entry name" value="PchR_regulatory_protein"/>
</dbReference>
<dbReference type="PANTHER" id="PTHR47893">
    <property type="entry name" value="REGULATORY PROTEIN PCHR"/>
    <property type="match status" value="1"/>
</dbReference>
<evidence type="ECO:0000313" key="5">
    <source>
        <dbReference type="Proteomes" id="UP001501081"/>
    </source>
</evidence>
<dbReference type="SUPFAM" id="SSF46689">
    <property type="entry name" value="Homeodomain-like"/>
    <property type="match status" value="2"/>
</dbReference>
<evidence type="ECO:0000256" key="1">
    <source>
        <dbReference type="ARBA" id="ARBA00023015"/>
    </source>
</evidence>
<dbReference type="RefSeq" id="WP_344768777.1">
    <property type="nucleotide sequence ID" value="NZ_BAABAK010000016.1"/>
</dbReference>
<keyword evidence="2" id="KW-0804">Transcription</keyword>
<dbReference type="EMBL" id="BAABAK010000016">
    <property type="protein sequence ID" value="GAA3978036.1"/>
    <property type="molecule type" value="Genomic_DNA"/>
</dbReference>
<dbReference type="Pfam" id="PF12833">
    <property type="entry name" value="HTH_18"/>
    <property type="match status" value="1"/>
</dbReference>
<organism evidence="4 5">
    <name type="scientific">Pedobacter ginsengiterrae</name>
    <dbReference type="NCBI Taxonomy" id="871696"/>
    <lineage>
        <taxon>Bacteria</taxon>
        <taxon>Pseudomonadati</taxon>
        <taxon>Bacteroidota</taxon>
        <taxon>Sphingobacteriia</taxon>
        <taxon>Sphingobacteriales</taxon>
        <taxon>Sphingobacteriaceae</taxon>
        <taxon>Pedobacter</taxon>
    </lineage>
</organism>
<protein>
    <recommendedName>
        <fullName evidence="3">HTH araC/xylS-type domain-containing protein</fullName>
    </recommendedName>
</protein>
<proteinExistence type="predicted"/>
<gene>
    <name evidence="4" type="ORF">GCM10022246_32880</name>
</gene>
<feature type="domain" description="HTH araC/xylS-type" evidence="3">
    <location>
        <begin position="201"/>
        <end position="299"/>
    </location>
</feature>
<dbReference type="Gene3D" id="1.10.10.60">
    <property type="entry name" value="Homeodomain-like"/>
    <property type="match status" value="1"/>
</dbReference>
<evidence type="ECO:0000259" key="3">
    <source>
        <dbReference type="PROSITE" id="PS01124"/>
    </source>
</evidence>
<dbReference type="PANTHER" id="PTHR47893:SF1">
    <property type="entry name" value="REGULATORY PROTEIN PCHR"/>
    <property type="match status" value="1"/>
</dbReference>
<dbReference type="PROSITE" id="PS01124">
    <property type="entry name" value="HTH_ARAC_FAMILY_2"/>
    <property type="match status" value="1"/>
</dbReference>
<dbReference type="InterPro" id="IPR018060">
    <property type="entry name" value="HTH_AraC"/>
</dbReference>
<keyword evidence="5" id="KW-1185">Reference proteome</keyword>